<evidence type="ECO:0000256" key="1">
    <source>
        <dbReference type="ARBA" id="ARBA00004429"/>
    </source>
</evidence>
<gene>
    <name evidence="10" type="ORF">C7U56_02830</name>
</gene>
<name>A0A2T3FUE3_9CLOT</name>
<comment type="caution">
    <text evidence="10">The sequence shown here is derived from an EMBL/GenBank/DDBJ whole genome shotgun (WGS) entry which is preliminary data.</text>
</comment>
<dbReference type="InterPro" id="IPR042094">
    <property type="entry name" value="T2SS_GspF_sf"/>
</dbReference>
<feature type="transmembrane region" description="Helical" evidence="8">
    <location>
        <begin position="175"/>
        <end position="196"/>
    </location>
</feature>
<dbReference type="RefSeq" id="WP_107000050.1">
    <property type="nucleotide sequence ID" value="NZ_PYLO01000001.1"/>
</dbReference>
<keyword evidence="3" id="KW-1003">Cell membrane</keyword>
<evidence type="ECO:0000313" key="10">
    <source>
        <dbReference type="EMBL" id="PST38883.1"/>
    </source>
</evidence>
<keyword evidence="5 8" id="KW-0812">Transmembrane</keyword>
<evidence type="ECO:0000256" key="5">
    <source>
        <dbReference type="ARBA" id="ARBA00022692"/>
    </source>
</evidence>
<evidence type="ECO:0000256" key="3">
    <source>
        <dbReference type="ARBA" id="ARBA00022475"/>
    </source>
</evidence>
<comment type="subcellular location">
    <subcellularLocation>
        <location evidence="1">Cell inner membrane</location>
        <topology evidence="1">Multi-pass membrane protein</topology>
    </subcellularLocation>
</comment>
<feature type="transmembrane region" description="Helical" evidence="8">
    <location>
        <begin position="216"/>
        <end position="238"/>
    </location>
</feature>
<evidence type="ECO:0000256" key="7">
    <source>
        <dbReference type="ARBA" id="ARBA00023136"/>
    </source>
</evidence>
<accession>A0A2T3FUE3</accession>
<protein>
    <submittedName>
        <fullName evidence="10">Type II secretion system F family protein</fullName>
    </submittedName>
</protein>
<evidence type="ECO:0000259" key="9">
    <source>
        <dbReference type="Pfam" id="PF00482"/>
    </source>
</evidence>
<organism evidence="10 11">
    <name type="scientific">Clostridium fessum</name>
    <dbReference type="NCBI Taxonomy" id="2126740"/>
    <lineage>
        <taxon>Bacteria</taxon>
        <taxon>Bacillati</taxon>
        <taxon>Bacillota</taxon>
        <taxon>Clostridia</taxon>
        <taxon>Eubacteriales</taxon>
        <taxon>Clostridiaceae</taxon>
        <taxon>Clostridium</taxon>
    </lineage>
</organism>
<keyword evidence="7 8" id="KW-0472">Membrane</keyword>
<dbReference type="InterPro" id="IPR003004">
    <property type="entry name" value="GspF/PilC"/>
</dbReference>
<evidence type="ECO:0000256" key="8">
    <source>
        <dbReference type="SAM" id="Phobius"/>
    </source>
</evidence>
<dbReference type="PANTHER" id="PTHR30012:SF0">
    <property type="entry name" value="TYPE II SECRETION SYSTEM PROTEIN F-RELATED"/>
    <property type="match status" value="1"/>
</dbReference>
<evidence type="ECO:0000313" key="11">
    <source>
        <dbReference type="Proteomes" id="UP000241048"/>
    </source>
</evidence>
<feature type="domain" description="Type II secretion system protein GspF" evidence="9">
    <location>
        <begin position="75"/>
        <end position="197"/>
    </location>
</feature>
<dbReference type="InterPro" id="IPR018076">
    <property type="entry name" value="T2SS_GspF_dom"/>
</dbReference>
<keyword evidence="6 8" id="KW-1133">Transmembrane helix</keyword>
<keyword evidence="4" id="KW-0997">Cell inner membrane</keyword>
<dbReference type="Proteomes" id="UP000241048">
    <property type="component" value="Unassembled WGS sequence"/>
</dbReference>
<reference evidence="10 11" key="1">
    <citation type="submission" date="2018-03" db="EMBL/GenBank/DDBJ databases">
        <title>Lachnoclostridium SNUG30386 gen.nov., sp.nov., isolated from human faeces.</title>
        <authorList>
            <person name="Seo B."/>
            <person name="Jeon K."/>
            <person name="Ko G."/>
        </authorList>
    </citation>
    <scope>NUCLEOTIDE SEQUENCE [LARGE SCALE GENOMIC DNA]</scope>
    <source>
        <strain evidence="10 11">SNUG30386</strain>
    </source>
</reference>
<dbReference type="PANTHER" id="PTHR30012">
    <property type="entry name" value="GENERAL SECRETION PATHWAY PROTEIN"/>
    <property type="match status" value="1"/>
</dbReference>
<evidence type="ECO:0000256" key="2">
    <source>
        <dbReference type="ARBA" id="ARBA00005745"/>
    </source>
</evidence>
<proteinExistence type="inferred from homology"/>
<feature type="transmembrane region" description="Helical" evidence="8">
    <location>
        <begin position="382"/>
        <end position="404"/>
    </location>
</feature>
<feature type="domain" description="Type II secretion system protein GspF" evidence="9">
    <location>
        <begin position="277"/>
        <end position="399"/>
    </location>
</feature>
<dbReference type="PRINTS" id="PR00812">
    <property type="entry name" value="BCTERIALGSPF"/>
</dbReference>
<comment type="similarity">
    <text evidence="2">Belongs to the GSP F family.</text>
</comment>
<dbReference type="AlphaFoldDB" id="A0A2T3FUE3"/>
<dbReference type="GO" id="GO:0005886">
    <property type="term" value="C:plasma membrane"/>
    <property type="evidence" value="ECO:0007669"/>
    <property type="project" value="UniProtKB-SubCell"/>
</dbReference>
<dbReference type="EMBL" id="PYLO01000001">
    <property type="protein sequence ID" value="PST38883.1"/>
    <property type="molecule type" value="Genomic_DNA"/>
</dbReference>
<evidence type="ECO:0000256" key="4">
    <source>
        <dbReference type="ARBA" id="ARBA00022519"/>
    </source>
</evidence>
<evidence type="ECO:0000256" key="6">
    <source>
        <dbReference type="ARBA" id="ARBA00022989"/>
    </source>
</evidence>
<sequence length="407" mass="45035">MPNFSYKALGRDGKEVRGVLQAESEAAAASRIRENYPILLSISQKKEKKRPDEGSLLEMEIGSRRIKTKKLAILCSQFALTLHSGMTVAHAMRMLADQNEDKRIRKILGAAAEEVAAGSTVASALEKYSDRFPLTFIETIRAGEQSGTLERSFDRLQKFYEKSYKTTEKIKGAMTYPLFVVAVAVVVLIIVMAKVIPTLADVFADLGGTLPLMTRMLIATSHFFAKWWLLMLAVLAFLKIGSQVYGNTPQERIEKAKIMLSLPLVGAINQMNGAAQFANTMSVLLAAGITINQAVDTTAKVMDNALLSEDVRSMREGIERGRSLVECLQGKNYFPPTMVDMCSVGEETGELEETLDNVADYYANEADYRIQRLLALLEPTMLVVLAIFAGIIVVSIYLPIFTMYDLM</sequence>
<dbReference type="GO" id="GO:0015628">
    <property type="term" value="P:protein secretion by the type II secretion system"/>
    <property type="evidence" value="ECO:0007669"/>
    <property type="project" value="TreeGrafter"/>
</dbReference>
<dbReference type="FunFam" id="1.20.81.30:FF:000001">
    <property type="entry name" value="Type II secretion system protein F"/>
    <property type="match status" value="2"/>
</dbReference>
<dbReference type="Pfam" id="PF00482">
    <property type="entry name" value="T2SSF"/>
    <property type="match status" value="2"/>
</dbReference>
<keyword evidence="11" id="KW-1185">Reference proteome</keyword>
<dbReference type="Gene3D" id="1.20.81.30">
    <property type="entry name" value="Type II secretion system (T2SS), domain F"/>
    <property type="match status" value="2"/>
</dbReference>